<organism evidence="1 2">
    <name type="scientific">Chryseobacterium manosquense</name>
    <dbReference type="NCBI Taxonomy" id="2754694"/>
    <lineage>
        <taxon>Bacteria</taxon>
        <taxon>Pseudomonadati</taxon>
        <taxon>Bacteroidota</taxon>
        <taxon>Flavobacteriia</taxon>
        <taxon>Flavobacteriales</taxon>
        <taxon>Weeksellaceae</taxon>
        <taxon>Chryseobacterium group</taxon>
        <taxon>Chryseobacterium</taxon>
    </lineage>
</organism>
<evidence type="ECO:0008006" key="3">
    <source>
        <dbReference type="Google" id="ProtNLM"/>
    </source>
</evidence>
<proteinExistence type="predicted"/>
<dbReference type="KEGG" id="cmaq:H0S70_01630"/>
<evidence type="ECO:0000313" key="1">
    <source>
        <dbReference type="EMBL" id="QNS41721.1"/>
    </source>
</evidence>
<dbReference type="AlphaFoldDB" id="A0A7H1DXL3"/>
<accession>A0A7H1DXL3</accession>
<keyword evidence="2" id="KW-1185">Reference proteome</keyword>
<reference evidence="1 2" key="1">
    <citation type="submission" date="2020-07" db="EMBL/GenBank/DDBJ databases">
        <title>Complete genome and description of Chryseobacterium manosquense strain Marseille-Q2069 sp. nov.</title>
        <authorList>
            <person name="Boxberger M."/>
        </authorList>
    </citation>
    <scope>NUCLEOTIDE SEQUENCE [LARGE SCALE GENOMIC DNA]</scope>
    <source>
        <strain evidence="1 2">Marseille-Q2069</strain>
    </source>
</reference>
<evidence type="ECO:0000313" key="2">
    <source>
        <dbReference type="Proteomes" id="UP000516438"/>
    </source>
</evidence>
<protein>
    <recommendedName>
        <fullName evidence="3">Lipoprotein</fullName>
    </recommendedName>
</protein>
<sequence>MKNIFFLLLVSFFTFTSCISDEESSRQVNSGFQGNWFGTFSGDESGTVVFVVEKEGTIVGELDITSNNIKKEIKGYVNFSGKFDMNTDNGFKFSGYLAGNKSNGTWTTNNQQGQFTFQKK</sequence>
<gene>
    <name evidence="1" type="ORF">H0S70_01630</name>
</gene>
<name>A0A7H1DXL3_9FLAO</name>
<dbReference type="PROSITE" id="PS51257">
    <property type="entry name" value="PROKAR_LIPOPROTEIN"/>
    <property type="match status" value="1"/>
</dbReference>
<dbReference type="EMBL" id="CP060203">
    <property type="protein sequence ID" value="QNS41721.1"/>
    <property type="molecule type" value="Genomic_DNA"/>
</dbReference>
<dbReference type="Proteomes" id="UP000516438">
    <property type="component" value="Chromosome"/>
</dbReference>
<dbReference type="RefSeq" id="WP_188321476.1">
    <property type="nucleotide sequence ID" value="NZ_CP060203.1"/>
</dbReference>